<evidence type="ECO:0000256" key="2">
    <source>
        <dbReference type="ARBA" id="ARBA00010579"/>
    </source>
</evidence>
<dbReference type="OrthoDB" id="5339822at2759"/>
<dbReference type="HOGENOM" id="CLU_033459_1_0_1"/>
<keyword evidence="6" id="KW-0378">Hydrolase</keyword>
<comment type="similarity">
    <text evidence="2">Belongs to the SUN family.</text>
</comment>
<feature type="compositionally biased region" description="Low complexity" evidence="11">
    <location>
        <begin position="121"/>
        <end position="131"/>
    </location>
</feature>
<dbReference type="GO" id="GO:0009277">
    <property type="term" value="C:fungal-type cell wall"/>
    <property type="evidence" value="ECO:0007669"/>
    <property type="project" value="TreeGrafter"/>
</dbReference>
<keyword evidence="5" id="KW-0732">Signal</keyword>
<comment type="subcellular location">
    <subcellularLocation>
        <location evidence="1">Secreted</location>
        <location evidence="1">Cell wall</location>
    </subcellularLocation>
</comment>
<dbReference type="InterPro" id="IPR005556">
    <property type="entry name" value="SUN"/>
</dbReference>
<name>G9N8W0_HYPVG</name>
<sequence length="443" mass="45633">MKYTILAATLAASVAASPSHNHHQHHHAKKNAPNKVEKRVDVVTEVVVGPTATVYQLDGKIVNPADAKAGLADGDYVVIGETTPTYVPPPPPPPPAPSSTSTSTSSSSSAGGMKAQFIEEPSSSAAPTTTSAPPPPPSTTAQPTSSSAPPPPKSSKPAQPSPPSGGTGLNADFPSGKIPCSHFPSDYGAIPLEWLGTGGWSGLQFVPGYTAASLSISEIITGVSGQTCGDGAMCSYACPPGYQKTQWSQAQGATLQSIGGLYCNNGFLELTRPDHPKLCEPGAGGVSIQNDLDESVCTCRTDYPGIESMVIPACANAGQTIPVCNPDESTYYVWDGKSTSAQYYINKKGYGVADSCVWNSPLDPKGAGNWSPLILGVGKTAGGLTFLSIFQNLPTSTALLDFNVEITGDVNSKCSYINGVWTGGSNGCTTAMPAGGKAIVRYF</sequence>
<evidence type="ECO:0000256" key="4">
    <source>
        <dbReference type="ARBA" id="ARBA00022525"/>
    </source>
</evidence>
<feature type="compositionally biased region" description="Pro residues" evidence="11">
    <location>
        <begin position="148"/>
        <end position="163"/>
    </location>
</feature>
<evidence type="ECO:0000256" key="11">
    <source>
        <dbReference type="SAM" id="MobiDB-lite"/>
    </source>
</evidence>
<keyword evidence="4" id="KW-0964">Secreted</keyword>
<keyword evidence="9" id="KW-0961">Cell wall biogenesis/degradation</keyword>
<dbReference type="STRING" id="413071.G9N8W0"/>
<dbReference type="GeneID" id="25788826"/>
<proteinExistence type="inferred from homology"/>
<keyword evidence="3" id="KW-0134">Cell wall</keyword>
<evidence type="ECO:0000256" key="7">
    <source>
        <dbReference type="ARBA" id="ARBA00023277"/>
    </source>
</evidence>
<gene>
    <name evidence="12" type="ORF">TRIVIDRAFT_173921</name>
</gene>
<evidence type="ECO:0000256" key="1">
    <source>
        <dbReference type="ARBA" id="ARBA00004191"/>
    </source>
</evidence>
<dbReference type="PANTHER" id="PTHR31316:SF0">
    <property type="entry name" value="SECRETED BETA-GLUCOSIDASE SIM1-RELATED"/>
    <property type="match status" value="1"/>
</dbReference>
<evidence type="ECO:0000256" key="6">
    <source>
        <dbReference type="ARBA" id="ARBA00022801"/>
    </source>
</evidence>
<evidence type="ECO:0000256" key="5">
    <source>
        <dbReference type="ARBA" id="ARBA00022729"/>
    </source>
</evidence>
<dbReference type="AlphaFoldDB" id="G9N8W0"/>
<organism evidence="12 13">
    <name type="scientific">Hypocrea virens (strain Gv29-8 / FGSC 10586)</name>
    <name type="common">Gliocladium virens</name>
    <name type="synonym">Trichoderma virens</name>
    <dbReference type="NCBI Taxonomy" id="413071"/>
    <lineage>
        <taxon>Eukaryota</taxon>
        <taxon>Fungi</taxon>
        <taxon>Dikarya</taxon>
        <taxon>Ascomycota</taxon>
        <taxon>Pezizomycotina</taxon>
        <taxon>Sordariomycetes</taxon>
        <taxon>Hypocreomycetidae</taxon>
        <taxon>Hypocreales</taxon>
        <taxon>Hypocreaceae</taxon>
        <taxon>Trichoderma</taxon>
    </lineage>
</organism>
<evidence type="ECO:0000313" key="12">
    <source>
        <dbReference type="EMBL" id="EHK16382.1"/>
    </source>
</evidence>
<feature type="compositionally biased region" description="Basic residues" evidence="11">
    <location>
        <begin position="20"/>
        <end position="32"/>
    </location>
</feature>
<evidence type="ECO:0000256" key="9">
    <source>
        <dbReference type="ARBA" id="ARBA00023316"/>
    </source>
</evidence>
<dbReference type="RefSeq" id="XP_013950591.1">
    <property type="nucleotide sequence ID" value="XM_014095116.1"/>
</dbReference>
<evidence type="ECO:0000256" key="3">
    <source>
        <dbReference type="ARBA" id="ARBA00022512"/>
    </source>
</evidence>
<reference evidence="12 13" key="1">
    <citation type="journal article" date="2011" name="Genome Biol.">
        <title>Comparative genome sequence analysis underscores mycoparasitism as the ancestral life style of Trichoderma.</title>
        <authorList>
            <person name="Kubicek C.P."/>
            <person name="Herrera-Estrella A."/>
            <person name="Seidl-Seiboth V."/>
            <person name="Martinez D.A."/>
            <person name="Druzhinina I.S."/>
            <person name="Thon M."/>
            <person name="Zeilinger S."/>
            <person name="Casas-Flores S."/>
            <person name="Horwitz B.A."/>
            <person name="Mukherjee P.K."/>
            <person name="Mukherjee M."/>
            <person name="Kredics L."/>
            <person name="Alcaraz L.D."/>
            <person name="Aerts A."/>
            <person name="Antal Z."/>
            <person name="Atanasova L."/>
            <person name="Cervantes-Badillo M.G."/>
            <person name="Challacombe J."/>
            <person name="Chertkov O."/>
            <person name="McCluskey K."/>
            <person name="Coulpier F."/>
            <person name="Deshpande N."/>
            <person name="von Doehren H."/>
            <person name="Ebbole D.J."/>
            <person name="Esquivel-Naranjo E.U."/>
            <person name="Fekete E."/>
            <person name="Flipphi M."/>
            <person name="Glaser F."/>
            <person name="Gomez-Rodriguez E.Y."/>
            <person name="Gruber S."/>
            <person name="Han C."/>
            <person name="Henrissat B."/>
            <person name="Hermosa R."/>
            <person name="Hernandez-Onate M."/>
            <person name="Karaffa L."/>
            <person name="Kosti I."/>
            <person name="Le Crom S."/>
            <person name="Lindquist E."/>
            <person name="Lucas S."/>
            <person name="Luebeck M."/>
            <person name="Luebeck P.S."/>
            <person name="Margeot A."/>
            <person name="Metz B."/>
            <person name="Misra M."/>
            <person name="Nevalainen H."/>
            <person name="Omann M."/>
            <person name="Packer N."/>
            <person name="Perrone G."/>
            <person name="Uresti-Rivera E.E."/>
            <person name="Salamov A."/>
            <person name="Schmoll M."/>
            <person name="Seiboth B."/>
            <person name="Shapiro H."/>
            <person name="Sukno S."/>
            <person name="Tamayo-Ramos J.A."/>
            <person name="Tisch D."/>
            <person name="Wiest A."/>
            <person name="Wilkinson H.H."/>
            <person name="Zhang M."/>
            <person name="Coutinho P.M."/>
            <person name="Kenerley C.M."/>
            <person name="Monte E."/>
            <person name="Baker S.E."/>
            <person name="Grigoriev I.V."/>
        </authorList>
    </citation>
    <scope>NUCLEOTIDE SEQUENCE [LARGE SCALE GENOMIC DNA]</scope>
    <source>
        <strain evidence="13">Gv29-8 / FGSC 10586</strain>
    </source>
</reference>
<keyword evidence="8" id="KW-0326">Glycosidase</keyword>
<feature type="region of interest" description="Disordered" evidence="11">
    <location>
        <begin position="16"/>
        <end position="37"/>
    </location>
</feature>
<dbReference type="Proteomes" id="UP000007115">
    <property type="component" value="Unassembled WGS sequence"/>
</dbReference>
<dbReference type="VEuPathDB" id="FungiDB:TRIVIDRAFT_173921"/>
<keyword evidence="10" id="KW-0624">Polysaccharide degradation</keyword>
<feature type="compositionally biased region" description="Low complexity" evidence="11">
    <location>
        <begin position="98"/>
        <end position="109"/>
    </location>
</feature>
<dbReference type="OMA" id="CSYACQS"/>
<dbReference type="Pfam" id="PF03856">
    <property type="entry name" value="SUN"/>
    <property type="match status" value="1"/>
</dbReference>
<accession>G9N8W0</accession>
<dbReference type="FunCoup" id="G9N8W0">
    <property type="interactions" value="56"/>
</dbReference>
<feature type="region of interest" description="Disordered" evidence="11">
    <location>
        <begin position="81"/>
        <end position="175"/>
    </location>
</feature>
<evidence type="ECO:0000256" key="10">
    <source>
        <dbReference type="ARBA" id="ARBA00023326"/>
    </source>
</evidence>
<dbReference type="PANTHER" id="PTHR31316">
    <property type="entry name" value="BETA-GLUCOSIDASE-LIKE PROTEIN NCA3, MITOCHONDRIAL-RELATED"/>
    <property type="match status" value="1"/>
</dbReference>
<dbReference type="GO" id="GO:0009986">
    <property type="term" value="C:cell surface"/>
    <property type="evidence" value="ECO:0007669"/>
    <property type="project" value="TreeGrafter"/>
</dbReference>
<evidence type="ECO:0000256" key="8">
    <source>
        <dbReference type="ARBA" id="ARBA00023295"/>
    </source>
</evidence>
<dbReference type="GO" id="GO:0000272">
    <property type="term" value="P:polysaccharide catabolic process"/>
    <property type="evidence" value="ECO:0007669"/>
    <property type="project" value="UniProtKB-KW"/>
</dbReference>
<comment type="caution">
    <text evidence="12">The sequence shown here is derived from an EMBL/GenBank/DDBJ whole genome shotgun (WGS) entry which is preliminary data.</text>
</comment>
<keyword evidence="7" id="KW-0119">Carbohydrate metabolism</keyword>
<feature type="compositionally biased region" description="Pro residues" evidence="11">
    <location>
        <begin position="86"/>
        <end position="97"/>
    </location>
</feature>
<dbReference type="InterPro" id="IPR051526">
    <property type="entry name" value="Beta-Glucosidase_SUN"/>
</dbReference>
<evidence type="ECO:0000313" key="13">
    <source>
        <dbReference type="Proteomes" id="UP000007115"/>
    </source>
</evidence>
<evidence type="ECO:0008006" key="14">
    <source>
        <dbReference type="Google" id="ProtNLM"/>
    </source>
</evidence>
<dbReference type="eggNOG" id="ENOG502QPVV">
    <property type="taxonomic scope" value="Eukaryota"/>
</dbReference>
<keyword evidence="13" id="KW-1185">Reference proteome</keyword>
<dbReference type="GO" id="GO:0016798">
    <property type="term" value="F:hydrolase activity, acting on glycosyl bonds"/>
    <property type="evidence" value="ECO:0007669"/>
    <property type="project" value="UniProtKB-KW"/>
</dbReference>
<dbReference type="EMBL" id="ABDF02000090">
    <property type="protein sequence ID" value="EHK16382.1"/>
    <property type="molecule type" value="Genomic_DNA"/>
</dbReference>
<dbReference type="GO" id="GO:0031505">
    <property type="term" value="P:fungal-type cell wall organization"/>
    <property type="evidence" value="ECO:0007669"/>
    <property type="project" value="TreeGrafter"/>
</dbReference>
<dbReference type="InParanoid" id="G9N8W0"/>
<protein>
    <recommendedName>
        <fullName evidence="14">Glycoside hydrolase family 132 protein</fullName>
    </recommendedName>
</protein>